<dbReference type="PANTHER" id="PTHR32282:SF11">
    <property type="entry name" value="PENICILLIN-BINDING PROTEIN 1B"/>
    <property type="match status" value="1"/>
</dbReference>
<dbReference type="SUPFAM" id="SSF56601">
    <property type="entry name" value="beta-lactamase/transpeptidase-like"/>
    <property type="match status" value="1"/>
</dbReference>
<gene>
    <name evidence="18" type="ORF">ACFQ3N_00440</name>
</gene>
<evidence type="ECO:0000256" key="12">
    <source>
        <dbReference type="ARBA" id="ARBA00023316"/>
    </source>
</evidence>
<evidence type="ECO:0000259" key="17">
    <source>
        <dbReference type="Pfam" id="PF00912"/>
    </source>
</evidence>
<evidence type="ECO:0000256" key="9">
    <source>
        <dbReference type="ARBA" id="ARBA00022984"/>
    </source>
</evidence>
<evidence type="ECO:0000259" key="16">
    <source>
        <dbReference type="Pfam" id="PF00905"/>
    </source>
</evidence>
<evidence type="ECO:0000313" key="18">
    <source>
        <dbReference type="EMBL" id="MFD1036896.1"/>
    </source>
</evidence>
<evidence type="ECO:0000256" key="8">
    <source>
        <dbReference type="ARBA" id="ARBA00022960"/>
    </source>
</evidence>
<dbReference type="EC" id="2.4.-.-" evidence="18"/>
<keyword evidence="8" id="KW-0133">Cell shape</keyword>
<dbReference type="InterPro" id="IPR001460">
    <property type="entry name" value="PCN-bd_Tpept"/>
</dbReference>
<dbReference type="Gene3D" id="1.10.3810.10">
    <property type="entry name" value="Biosynthetic peptidoglycan transglycosylase-like"/>
    <property type="match status" value="1"/>
</dbReference>
<evidence type="ECO:0000256" key="13">
    <source>
        <dbReference type="ARBA" id="ARBA00034000"/>
    </source>
</evidence>
<comment type="catalytic activity">
    <reaction evidence="14">
        <text>[GlcNAc-(1-&gt;4)-Mur2Ac(oyl-L-Ala-gamma-D-Glu-L-Lys-D-Ala-D-Ala)](n)-di-trans,octa-cis-undecaprenyl diphosphate + beta-D-GlcNAc-(1-&gt;4)-Mur2Ac(oyl-L-Ala-gamma-D-Glu-L-Lys-D-Ala-D-Ala)-di-trans,octa-cis-undecaprenyl diphosphate = [GlcNAc-(1-&gt;4)-Mur2Ac(oyl-L-Ala-gamma-D-Glu-L-Lys-D-Ala-D-Ala)](n+1)-di-trans,octa-cis-undecaprenyl diphosphate + di-trans,octa-cis-undecaprenyl diphosphate + H(+)</text>
        <dbReference type="Rhea" id="RHEA:23708"/>
        <dbReference type="Rhea" id="RHEA-COMP:9602"/>
        <dbReference type="Rhea" id="RHEA-COMP:9603"/>
        <dbReference type="ChEBI" id="CHEBI:15378"/>
        <dbReference type="ChEBI" id="CHEBI:58405"/>
        <dbReference type="ChEBI" id="CHEBI:60033"/>
        <dbReference type="ChEBI" id="CHEBI:78435"/>
        <dbReference type="EC" id="2.4.99.28"/>
    </reaction>
</comment>
<dbReference type="Gene3D" id="3.40.710.10">
    <property type="entry name" value="DD-peptidase/beta-lactamase superfamily"/>
    <property type="match status" value="1"/>
</dbReference>
<evidence type="ECO:0000256" key="1">
    <source>
        <dbReference type="ARBA" id="ARBA00004236"/>
    </source>
</evidence>
<dbReference type="GO" id="GO:0016757">
    <property type="term" value="F:glycosyltransferase activity"/>
    <property type="evidence" value="ECO:0007669"/>
    <property type="project" value="UniProtKB-KW"/>
</dbReference>
<dbReference type="InterPro" id="IPR050396">
    <property type="entry name" value="Glycosyltr_51/Transpeptidase"/>
</dbReference>
<dbReference type="Proteomes" id="UP001597040">
    <property type="component" value="Unassembled WGS sequence"/>
</dbReference>
<dbReference type="NCBIfam" id="TIGR02074">
    <property type="entry name" value="PBP_1a_fam"/>
    <property type="match status" value="1"/>
</dbReference>
<evidence type="ECO:0000256" key="5">
    <source>
        <dbReference type="ARBA" id="ARBA00022676"/>
    </source>
</evidence>
<name>A0ABW3LI08_9BACI</name>
<evidence type="ECO:0000256" key="2">
    <source>
        <dbReference type="ARBA" id="ARBA00022475"/>
    </source>
</evidence>
<dbReference type="InterPro" id="IPR036950">
    <property type="entry name" value="PBP_transglycosylase"/>
</dbReference>
<keyword evidence="5 18" id="KW-0328">Glycosyltransferase</keyword>
<keyword evidence="19" id="KW-1185">Reference proteome</keyword>
<evidence type="ECO:0000256" key="6">
    <source>
        <dbReference type="ARBA" id="ARBA00022679"/>
    </source>
</evidence>
<comment type="catalytic activity">
    <reaction evidence="13">
        <text>Preferential cleavage: (Ac)2-L-Lys-D-Ala-|-D-Ala. Also transpeptidation of peptidyl-alanyl moieties that are N-acyl substituents of D-alanine.</text>
        <dbReference type="EC" id="3.4.16.4"/>
    </reaction>
</comment>
<keyword evidence="7" id="KW-0378">Hydrolase</keyword>
<dbReference type="SUPFAM" id="SSF53955">
    <property type="entry name" value="Lysozyme-like"/>
    <property type="match status" value="1"/>
</dbReference>
<evidence type="ECO:0000256" key="14">
    <source>
        <dbReference type="ARBA" id="ARBA00049902"/>
    </source>
</evidence>
<evidence type="ECO:0000256" key="15">
    <source>
        <dbReference type="SAM" id="Phobius"/>
    </source>
</evidence>
<accession>A0ABW3LI08</accession>
<dbReference type="PANTHER" id="PTHR32282">
    <property type="entry name" value="BINDING PROTEIN TRANSPEPTIDASE, PUTATIVE-RELATED"/>
    <property type="match status" value="1"/>
</dbReference>
<comment type="subcellular location">
    <subcellularLocation>
        <location evidence="1">Cell membrane</location>
    </subcellularLocation>
</comment>
<keyword evidence="9" id="KW-0573">Peptidoglycan synthesis</keyword>
<evidence type="ECO:0000256" key="3">
    <source>
        <dbReference type="ARBA" id="ARBA00022645"/>
    </source>
</evidence>
<evidence type="ECO:0000313" key="19">
    <source>
        <dbReference type="Proteomes" id="UP001597040"/>
    </source>
</evidence>
<keyword evidence="6 18" id="KW-0808">Transferase</keyword>
<evidence type="ECO:0000256" key="7">
    <source>
        <dbReference type="ARBA" id="ARBA00022801"/>
    </source>
</evidence>
<keyword evidence="15" id="KW-1133">Transmembrane helix</keyword>
<dbReference type="RefSeq" id="WP_390358499.1">
    <property type="nucleotide sequence ID" value="NZ_JBHTKJ010000001.1"/>
</dbReference>
<keyword evidence="10 15" id="KW-0472">Membrane</keyword>
<dbReference type="InterPro" id="IPR012338">
    <property type="entry name" value="Beta-lactam/transpept-like"/>
</dbReference>
<feature type="domain" description="Penicillin-binding protein transpeptidase" evidence="16">
    <location>
        <begin position="321"/>
        <end position="563"/>
    </location>
</feature>
<keyword evidence="11" id="KW-0511">Multifunctional enzyme</keyword>
<dbReference type="Pfam" id="PF00912">
    <property type="entry name" value="Transgly"/>
    <property type="match status" value="1"/>
</dbReference>
<dbReference type="InterPro" id="IPR023346">
    <property type="entry name" value="Lysozyme-like_dom_sf"/>
</dbReference>
<dbReference type="InterPro" id="IPR001264">
    <property type="entry name" value="Glyco_trans_51"/>
</dbReference>
<sequence length="685" mass="77098">MARKRIFQKKFLIASIAGITLCFTLVISVYLFSFLLGPPQLVNDQNTIYHSNSGEVIGEERGVENRYWLSLDEIPSSFMDATLAIEDQHFYDHNGFDFKRILGAALSDFKNFSLKEGASTLTQQYARNLYLTHEKTWTRKLKEAFYTVRLEMYYSKDEILEGYLNTIYYGHGAYGVEAASRYFFDESAIDLTLAEAAMLAGIPKGPTYYSPFNDSQRAKTRQHLILNAMLDNEMITEENHYLAKREQLAFNEQKNEQEHEIAPYFQDYVLLEASNILDLDSETVRSGGYHIHTTLDVDLQDELMDKINTVIHPTSDIEVGAISMNPHTGAIQALAGGRDYEQSQYNRAIWAERMPGSAFKPFLYYAALSNGYTPSTQLMSKPTAFELSDGKVYKPANFNNYYADDLITLAQALALSDNIYAVKTNLFLGAEQLVDTARSFGIDSYLPAVPSLALGTATVTLKDMVAGYGRLANGGYEINGFTIEKIVDRQDNTVYEKDVDDQKQVLKPTTAFILSHLMTGMFDRALDGYMAVTGSSIANNITRTYAGKSGTTDSDSWMIGFSPEVVTGVWTGYDDNRPIEKVKETTYAKDVWATYMEAAHQGLPFSTFDVPSGVTGLPIDPTTGKRATPYCDTSRVMYFEKGSEPMSYCSDHYHGEERDDIMERGRDSEKESDGGIFKKWFDVFF</sequence>
<keyword evidence="12" id="KW-0961">Cell wall biogenesis/degradation</keyword>
<keyword evidence="15" id="KW-0812">Transmembrane</keyword>
<keyword evidence="3" id="KW-0121">Carboxypeptidase</keyword>
<feature type="domain" description="Glycosyl transferase family 51" evidence="17">
    <location>
        <begin position="54"/>
        <end position="229"/>
    </location>
</feature>
<evidence type="ECO:0000256" key="10">
    <source>
        <dbReference type="ARBA" id="ARBA00023136"/>
    </source>
</evidence>
<keyword evidence="4" id="KW-0645">Protease</keyword>
<proteinExistence type="predicted"/>
<feature type="transmembrane region" description="Helical" evidence="15">
    <location>
        <begin position="12"/>
        <end position="36"/>
    </location>
</feature>
<evidence type="ECO:0000256" key="11">
    <source>
        <dbReference type="ARBA" id="ARBA00023268"/>
    </source>
</evidence>
<protein>
    <submittedName>
        <fullName evidence="18">Transglycosylase domain-containing protein</fullName>
        <ecNumber evidence="18">2.4.-.-</ecNumber>
    </submittedName>
</protein>
<evidence type="ECO:0000256" key="4">
    <source>
        <dbReference type="ARBA" id="ARBA00022670"/>
    </source>
</evidence>
<dbReference type="EMBL" id="JBHTKJ010000001">
    <property type="protein sequence ID" value="MFD1036896.1"/>
    <property type="molecule type" value="Genomic_DNA"/>
</dbReference>
<reference evidence="19" key="1">
    <citation type="journal article" date="2019" name="Int. J. Syst. Evol. Microbiol.">
        <title>The Global Catalogue of Microorganisms (GCM) 10K type strain sequencing project: providing services to taxonomists for standard genome sequencing and annotation.</title>
        <authorList>
            <consortium name="The Broad Institute Genomics Platform"/>
            <consortium name="The Broad Institute Genome Sequencing Center for Infectious Disease"/>
            <person name="Wu L."/>
            <person name="Ma J."/>
        </authorList>
    </citation>
    <scope>NUCLEOTIDE SEQUENCE [LARGE SCALE GENOMIC DNA]</scope>
    <source>
        <strain evidence="19">CCUG 56754</strain>
    </source>
</reference>
<comment type="caution">
    <text evidence="18">The sequence shown here is derived from an EMBL/GenBank/DDBJ whole genome shotgun (WGS) entry which is preliminary data.</text>
</comment>
<keyword evidence="2" id="KW-1003">Cell membrane</keyword>
<dbReference type="Pfam" id="PF00905">
    <property type="entry name" value="Transpeptidase"/>
    <property type="match status" value="1"/>
</dbReference>
<organism evidence="18 19">
    <name type="scientific">Virgibacillus byunsanensis</name>
    <dbReference type="NCBI Taxonomy" id="570945"/>
    <lineage>
        <taxon>Bacteria</taxon>
        <taxon>Bacillati</taxon>
        <taxon>Bacillota</taxon>
        <taxon>Bacilli</taxon>
        <taxon>Bacillales</taxon>
        <taxon>Bacillaceae</taxon>
        <taxon>Virgibacillus</taxon>
    </lineage>
</organism>